<dbReference type="Proteomes" id="UP001607302">
    <property type="component" value="Unassembled WGS sequence"/>
</dbReference>
<feature type="compositionally biased region" description="Polar residues" evidence="1">
    <location>
        <begin position="51"/>
        <end position="69"/>
    </location>
</feature>
<keyword evidence="3" id="KW-1185">Reference proteome</keyword>
<comment type="caution">
    <text evidence="2">The sequence shown here is derived from an EMBL/GenBank/DDBJ whole genome shotgun (WGS) entry which is preliminary data.</text>
</comment>
<feature type="compositionally biased region" description="Acidic residues" evidence="1">
    <location>
        <begin position="91"/>
        <end position="114"/>
    </location>
</feature>
<feature type="region of interest" description="Disordered" evidence="1">
    <location>
        <begin position="50"/>
        <end position="128"/>
    </location>
</feature>
<accession>A0ABD2C617</accession>
<proteinExistence type="predicted"/>
<evidence type="ECO:0000313" key="3">
    <source>
        <dbReference type="Proteomes" id="UP001607302"/>
    </source>
</evidence>
<name>A0ABD2C617_VESSQ</name>
<organism evidence="2 3">
    <name type="scientific">Vespula squamosa</name>
    <name type="common">Southern yellow jacket</name>
    <name type="synonym">Wasp</name>
    <dbReference type="NCBI Taxonomy" id="30214"/>
    <lineage>
        <taxon>Eukaryota</taxon>
        <taxon>Metazoa</taxon>
        <taxon>Ecdysozoa</taxon>
        <taxon>Arthropoda</taxon>
        <taxon>Hexapoda</taxon>
        <taxon>Insecta</taxon>
        <taxon>Pterygota</taxon>
        <taxon>Neoptera</taxon>
        <taxon>Endopterygota</taxon>
        <taxon>Hymenoptera</taxon>
        <taxon>Apocrita</taxon>
        <taxon>Aculeata</taxon>
        <taxon>Vespoidea</taxon>
        <taxon>Vespidae</taxon>
        <taxon>Vespinae</taxon>
        <taxon>Vespula</taxon>
    </lineage>
</organism>
<gene>
    <name evidence="2" type="ORF">V1478_000637</name>
</gene>
<evidence type="ECO:0000256" key="1">
    <source>
        <dbReference type="SAM" id="MobiDB-lite"/>
    </source>
</evidence>
<dbReference type="AlphaFoldDB" id="A0ABD2C617"/>
<evidence type="ECO:0000313" key="2">
    <source>
        <dbReference type="EMBL" id="KAL2740496.1"/>
    </source>
</evidence>
<sequence>MFDSLARFSVTKATTKLEVSEKGRFLLWKSGIRIKKEKEREKILRREVDLTFTSSEANGDSSVDETSTPMDVERQSREPRDPPDAFCTTCQEEEEEEEEEKEKEKEEEEEEEEGLIARVVPGYDGGCG</sequence>
<protein>
    <submittedName>
        <fullName evidence="2">Uncharacterized protein</fullName>
    </submittedName>
</protein>
<dbReference type="EMBL" id="JAUDFV010000020">
    <property type="protein sequence ID" value="KAL2740496.1"/>
    <property type="molecule type" value="Genomic_DNA"/>
</dbReference>
<reference evidence="2 3" key="1">
    <citation type="journal article" date="2024" name="Ann. Entomol. Soc. Am.">
        <title>Genomic analyses of the southern and eastern yellowjacket wasps (Hymenoptera: Vespidae) reveal evolutionary signatures of social life.</title>
        <authorList>
            <person name="Catto M.A."/>
            <person name="Caine P.B."/>
            <person name="Orr S.E."/>
            <person name="Hunt B.G."/>
            <person name="Goodisman M.A.D."/>
        </authorList>
    </citation>
    <scope>NUCLEOTIDE SEQUENCE [LARGE SCALE GENOMIC DNA]</scope>
    <source>
        <strain evidence="2">233</strain>
        <tissue evidence="2">Head and thorax</tissue>
    </source>
</reference>
<feature type="compositionally biased region" description="Basic and acidic residues" evidence="1">
    <location>
        <begin position="71"/>
        <end position="83"/>
    </location>
</feature>